<organism evidence="14 15">
    <name type="scientific">Bordetella genomosp. 9</name>
    <dbReference type="NCBI Taxonomy" id="1416803"/>
    <lineage>
        <taxon>Bacteria</taxon>
        <taxon>Pseudomonadati</taxon>
        <taxon>Pseudomonadota</taxon>
        <taxon>Betaproteobacteria</taxon>
        <taxon>Burkholderiales</taxon>
        <taxon>Alcaligenaceae</taxon>
        <taxon>Bordetella</taxon>
    </lineage>
</organism>
<dbReference type="AlphaFoldDB" id="A0A1W6YXP3"/>
<evidence type="ECO:0000313" key="14">
    <source>
        <dbReference type="EMBL" id="ARP85860.1"/>
    </source>
</evidence>
<dbReference type="InterPro" id="IPR005273">
    <property type="entry name" value="Ura-DNA_glyco_family4"/>
</dbReference>
<evidence type="ECO:0000256" key="11">
    <source>
        <dbReference type="ARBA" id="ARBA00023204"/>
    </source>
</evidence>
<name>A0A1W6YXP3_9BORD</name>
<evidence type="ECO:0000256" key="5">
    <source>
        <dbReference type="ARBA" id="ARBA00022485"/>
    </source>
</evidence>
<comment type="catalytic activity">
    <reaction evidence="1">
        <text>Hydrolyzes single-stranded DNA or mismatched double-stranded DNA and polynucleotides, releasing free uracil.</text>
        <dbReference type="EC" id="3.2.2.27"/>
    </reaction>
</comment>
<dbReference type="GO" id="GO:0004844">
    <property type="term" value="F:uracil DNA N-glycosylase activity"/>
    <property type="evidence" value="ECO:0007669"/>
    <property type="project" value="UniProtKB-EC"/>
</dbReference>
<dbReference type="NCBIfam" id="TIGR00758">
    <property type="entry name" value="UDG_fam4"/>
    <property type="match status" value="1"/>
</dbReference>
<feature type="region of interest" description="Disordered" evidence="12">
    <location>
        <begin position="32"/>
        <end position="152"/>
    </location>
</feature>
<evidence type="ECO:0000256" key="10">
    <source>
        <dbReference type="ARBA" id="ARBA00023014"/>
    </source>
</evidence>
<comment type="similarity">
    <text evidence="2">Belongs to the uracil-DNA glycosylase (UDG) superfamily. Type 4 (UDGa) family.</text>
</comment>
<sequence length="344" mass="35922">MADLSAMPGAPRLNPLQRAWLRELGMEKIWLRQESGQPADATPARGPLTVPASPSSRQVQPAPAAAPTAVRDAGGVPPGASSLEQDTRSVSAGPAGPAGVAMPQARANGPAPAADTPVASPGKIAAPSRPVRPASPVAPSAKDPAAPAQPAPTPEALAAMDMETLRGCVAACTACGLCRGRRQAVFGMGPAPEQVRWLVVGEAPGEQEDRQGLPFVGRSGQLLDAMLAAVGMSRERDVYIANVIKCRPPGNRNPKPEEIAACSPYLMRQIALLKPERILVLGRFAAQTLLGTDAAISGLRGRVHILKTDGRDIPVVVSYHPAYLLRSPAEKARAWQDLRLALNL</sequence>
<evidence type="ECO:0000256" key="2">
    <source>
        <dbReference type="ARBA" id="ARBA00006521"/>
    </source>
</evidence>
<keyword evidence="5" id="KW-0004">4Fe-4S</keyword>
<keyword evidence="9" id="KW-0408">Iron</keyword>
<reference evidence="14 15" key="1">
    <citation type="submission" date="2017-05" db="EMBL/GenBank/DDBJ databases">
        <title>Complete and WGS of Bordetella genogroups.</title>
        <authorList>
            <person name="Spilker T."/>
            <person name="LiPuma J."/>
        </authorList>
    </citation>
    <scope>NUCLEOTIDE SEQUENCE [LARGE SCALE GENOMIC DNA]</scope>
    <source>
        <strain evidence="14 15">AU17164</strain>
    </source>
</reference>
<evidence type="ECO:0000313" key="15">
    <source>
        <dbReference type="Proteomes" id="UP000194139"/>
    </source>
</evidence>
<evidence type="ECO:0000256" key="12">
    <source>
        <dbReference type="SAM" id="MobiDB-lite"/>
    </source>
</evidence>
<dbReference type="Gene3D" id="3.40.470.10">
    <property type="entry name" value="Uracil-DNA glycosylase-like domain"/>
    <property type="match status" value="1"/>
</dbReference>
<dbReference type="Pfam" id="PF03167">
    <property type="entry name" value="UDG"/>
    <property type="match status" value="1"/>
</dbReference>
<proteinExistence type="inferred from homology"/>
<dbReference type="EMBL" id="CP021109">
    <property type="protein sequence ID" value="ARP85860.1"/>
    <property type="molecule type" value="Genomic_DNA"/>
</dbReference>
<dbReference type="PANTHER" id="PTHR33693">
    <property type="entry name" value="TYPE-5 URACIL-DNA GLYCOSYLASE"/>
    <property type="match status" value="1"/>
</dbReference>
<protein>
    <recommendedName>
        <fullName evidence="4">Type-4 uracil-DNA glycosylase</fullName>
        <ecNumber evidence="3">3.2.2.27</ecNumber>
    </recommendedName>
</protein>
<dbReference type="GO" id="GO:0006281">
    <property type="term" value="P:DNA repair"/>
    <property type="evidence" value="ECO:0007669"/>
    <property type="project" value="UniProtKB-KW"/>
</dbReference>
<dbReference type="GO" id="GO:0051539">
    <property type="term" value="F:4 iron, 4 sulfur cluster binding"/>
    <property type="evidence" value="ECO:0007669"/>
    <property type="project" value="UniProtKB-KW"/>
</dbReference>
<feature type="compositionally biased region" description="Low complexity" evidence="12">
    <location>
        <begin position="50"/>
        <end position="71"/>
    </location>
</feature>
<dbReference type="Proteomes" id="UP000194139">
    <property type="component" value="Chromosome"/>
</dbReference>
<gene>
    <name evidence="14" type="ORF">CAL13_06285</name>
</gene>
<keyword evidence="6" id="KW-0479">Metal-binding</keyword>
<keyword evidence="7" id="KW-0227">DNA damage</keyword>
<dbReference type="CDD" id="cd10030">
    <property type="entry name" value="UDG-F4_TTUDGA_SPO1dp_like"/>
    <property type="match status" value="1"/>
</dbReference>
<accession>A0A1W6YXP3</accession>
<keyword evidence="10" id="KW-0411">Iron-sulfur</keyword>
<dbReference type="InterPro" id="IPR005122">
    <property type="entry name" value="Uracil-DNA_glycosylase-like"/>
</dbReference>
<feature type="compositionally biased region" description="Low complexity" evidence="12">
    <location>
        <begin position="125"/>
        <end position="146"/>
    </location>
</feature>
<keyword evidence="11" id="KW-0234">DNA repair</keyword>
<dbReference type="PANTHER" id="PTHR33693:SF1">
    <property type="entry name" value="TYPE-4 URACIL-DNA GLYCOSYLASE"/>
    <property type="match status" value="1"/>
</dbReference>
<evidence type="ECO:0000259" key="13">
    <source>
        <dbReference type="SMART" id="SM00986"/>
    </source>
</evidence>
<dbReference type="SMART" id="SM00986">
    <property type="entry name" value="UDG"/>
    <property type="match status" value="1"/>
</dbReference>
<feature type="compositionally biased region" description="Low complexity" evidence="12">
    <location>
        <begin position="89"/>
        <end position="101"/>
    </location>
</feature>
<evidence type="ECO:0000256" key="1">
    <source>
        <dbReference type="ARBA" id="ARBA00001400"/>
    </source>
</evidence>
<dbReference type="InterPro" id="IPR051536">
    <property type="entry name" value="UDG_Type-4/5"/>
</dbReference>
<evidence type="ECO:0000256" key="9">
    <source>
        <dbReference type="ARBA" id="ARBA00023004"/>
    </source>
</evidence>
<dbReference type="SMART" id="SM00987">
    <property type="entry name" value="UreE_C"/>
    <property type="match status" value="1"/>
</dbReference>
<evidence type="ECO:0000256" key="8">
    <source>
        <dbReference type="ARBA" id="ARBA00022801"/>
    </source>
</evidence>
<dbReference type="InterPro" id="IPR036895">
    <property type="entry name" value="Uracil-DNA_glycosylase-like_sf"/>
</dbReference>
<evidence type="ECO:0000256" key="6">
    <source>
        <dbReference type="ARBA" id="ARBA00022723"/>
    </source>
</evidence>
<feature type="domain" description="Uracil-DNA glycosylase-like" evidence="13">
    <location>
        <begin position="186"/>
        <end position="339"/>
    </location>
</feature>
<dbReference type="EC" id="3.2.2.27" evidence="3"/>
<dbReference type="SUPFAM" id="SSF52141">
    <property type="entry name" value="Uracil-DNA glycosylase-like"/>
    <property type="match status" value="1"/>
</dbReference>
<evidence type="ECO:0000256" key="3">
    <source>
        <dbReference type="ARBA" id="ARBA00012030"/>
    </source>
</evidence>
<evidence type="ECO:0000256" key="4">
    <source>
        <dbReference type="ARBA" id="ARBA00019403"/>
    </source>
</evidence>
<dbReference type="GO" id="GO:0046872">
    <property type="term" value="F:metal ion binding"/>
    <property type="evidence" value="ECO:0007669"/>
    <property type="project" value="UniProtKB-KW"/>
</dbReference>
<evidence type="ECO:0000256" key="7">
    <source>
        <dbReference type="ARBA" id="ARBA00022763"/>
    </source>
</evidence>
<keyword evidence="15" id="KW-1185">Reference proteome</keyword>
<dbReference type="RefSeq" id="WP_232467781.1">
    <property type="nucleotide sequence ID" value="NZ_CP021109.1"/>
</dbReference>
<keyword evidence="8" id="KW-0378">Hydrolase</keyword>